<sequence>MKLTCVFPLIFAFIIAALPTGEPPTSCGRMLLRDRVWGTYPDAANLTTDGNCHHWKYKDYESWVYYIDSHCLCTFHKKDDCSDTYKTVKTDSANVTSGTDSFIKGFKCTKLPSIHDGN</sequence>
<dbReference type="RefSeq" id="XP_033657349.1">
    <property type="nucleotide sequence ID" value="XM_033797782.1"/>
</dbReference>
<keyword evidence="1" id="KW-0732">Signal</keyword>
<gene>
    <name evidence="2" type="ORF">EI97DRAFT_430822</name>
</gene>
<dbReference type="AlphaFoldDB" id="A0A6A6JT68"/>
<evidence type="ECO:0000256" key="1">
    <source>
        <dbReference type="SAM" id="SignalP"/>
    </source>
</evidence>
<reference evidence="2" key="1">
    <citation type="journal article" date="2020" name="Stud. Mycol.">
        <title>101 Dothideomycetes genomes: a test case for predicting lifestyles and emergence of pathogens.</title>
        <authorList>
            <person name="Haridas S."/>
            <person name="Albert R."/>
            <person name="Binder M."/>
            <person name="Bloem J."/>
            <person name="Labutti K."/>
            <person name="Salamov A."/>
            <person name="Andreopoulos B."/>
            <person name="Baker S."/>
            <person name="Barry K."/>
            <person name="Bills G."/>
            <person name="Bluhm B."/>
            <person name="Cannon C."/>
            <person name="Castanera R."/>
            <person name="Culley D."/>
            <person name="Daum C."/>
            <person name="Ezra D."/>
            <person name="Gonzalez J."/>
            <person name="Henrissat B."/>
            <person name="Kuo A."/>
            <person name="Liang C."/>
            <person name="Lipzen A."/>
            <person name="Lutzoni F."/>
            <person name="Magnuson J."/>
            <person name="Mondo S."/>
            <person name="Nolan M."/>
            <person name="Ohm R."/>
            <person name="Pangilinan J."/>
            <person name="Park H.-J."/>
            <person name="Ramirez L."/>
            <person name="Alfaro M."/>
            <person name="Sun H."/>
            <person name="Tritt A."/>
            <person name="Yoshinaga Y."/>
            <person name="Zwiers L.-H."/>
            <person name="Turgeon B."/>
            <person name="Goodwin S."/>
            <person name="Spatafora J."/>
            <person name="Crous P."/>
            <person name="Grigoriev I."/>
        </authorList>
    </citation>
    <scope>NUCLEOTIDE SEQUENCE</scope>
    <source>
        <strain evidence="2">CBS 379.55</strain>
    </source>
</reference>
<evidence type="ECO:0000313" key="2">
    <source>
        <dbReference type="EMBL" id="KAF2279810.1"/>
    </source>
</evidence>
<dbReference type="Proteomes" id="UP000800097">
    <property type="component" value="Unassembled WGS sequence"/>
</dbReference>
<feature type="signal peptide" evidence="1">
    <location>
        <begin position="1"/>
        <end position="17"/>
    </location>
</feature>
<name>A0A6A6JT68_WESOR</name>
<evidence type="ECO:0000313" key="3">
    <source>
        <dbReference type="Proteomes" id="UP000800097"/>
    </source>
</evidence>
<protein>
    <submittedName>
        <fullName evidence="2">Uncharacterized protein</fullName>
    </submittedName>
</protein>
<dbReference type="EMBL" id="ML986486">
    <property type="protein sequence ID" value="KAF2279810.1"/>
    <property type="molecule type" value="Genomic_DNA"/>
</dbReference>
<organism evidence="2 3">
    <name type="scientific">Westerdykella ornata</name>
    <dbReference type="NCBI Taxonomy" id="318751"/>
    <lineage>
        <taxon>Eukaryota</taxon>
        <taxon>Fungi</taxon>
        <taxon>Dikarya</taxon>
        <taxon>Ascomycota</taxon>
        <taxon>Pezizomycotina</taxon>
        <taxon>Dothideomycetes</taxon>
        <taxon>Pleosporomycetidae</taxon>
        <taxon>Pleosporales</taxon>
        <taxon>Sporormiaceae</taxon>
        <taxon>Westerdykella</taxon>
    </lineage>
</organism>
<feature type="chain" id="PRO_5025663908" evidence="1">
    <location>
        <begin position="18"/>
        <end position="118"/>
    </location>
</feature>
<dbReference type="GeneID" id="54550957"/>
<accession>A0A6A6JT68</accession>
<keyword evidence="3" id="KW-1185">Reference proteome</keyword>
<proteinExistence type="predicted"/>